<keyword evidence="3 8" id="KW-0547">Nucleotide-binding</keyword>
<keyword evidence="8 9" id="KW-0255">Endonuclease</keyword>
<dbReference type="InterPro" id="IPR027417">
    <property type="entry name" value="P-loop_NTPase"/>
</dbReference>
<dbReference type="GO" id="GO:0140664">
    <property type="term" value="F:ATP-dependent DNA damage sensor activity"/>
    <property type="evidence" value="ECO:0007669"/>
    <property type="project" value="InterPro"/>
</dbReference>
<dbReference type="GO" id="GO:0005524">
    <property type="term" value="F:ATP binding"/>
    <property type="evidence" value="ECO:0007669"/>
    <property type="project" value="UniProtKB-UniRule"/>
</dbReference>
<dbReference type="SUPFAM" id="SSF52540">
    <property type="entry name" value="P-loop containing nucleoside triphosphate hydrolases"/>
    <property type="match status" value="1"/>
</dbReference>
<dbReference type="GO" id="GO:0030983">
    <property type="term" value="F:mismatched DNA binding"/>
    <property type="evidence" value="ECO:0007669"/>
    <property type="project" value="InterPro"/>
</dbReference>
<dbReference type="PROSITE" id="PS50828">
    <property type="entry name" value="SMR"/>
    <property type="match status" value="1"/>
</dbReference>
<reference evidence="9" key="1">
    <citation type="submission" date="2019-11" db="EMBL/GenBank/DDBJ databases">
        <authorList>
            <person name="Feng L."/>
        </authorList>
    </citation>
    <scope>NUCLEOTIDE SEQUENCE</scope>
    <source>
        <strain evidence="9">CbolteaeLFYP116</strain>
    </source>
</reference>
<dbReference type="InterPro" id="IPR002625">
    <property type="entry name" value="Smr_dom"/>
</dbReference>
<evidence type="ECO:0000256" key="3">
    <source>
        <dbReference type="ARBA" id="ARBA00022741"/>
    </source>
</evidence>
<dbReference type="GO" id="GO:0072344">
    <property type="term" value="P:rescue of stalled ribosome"/>
    <property type="evidence" value="ECO:0007669"/>
    <property type="project" value="UniProtKB-UniRule"/>
</dbReference>
<dbReference type="GO" id="GO:0006298">
    <property type="term" value="P:mismatch repair"/>
    <property type="evidence" value="ECO:0007669"/>
    <property type="project" value="InterPro"/>
</dbReference>
<dbReference type="Gene3D" id="3.30.1370.110">
    <property type="match status" value="1"/>
</dbReference>
<evidence type="ECO:0000313" key="9">
    <source>
        <dbReference type="EMBL" id="VYT18093.1"/>
    </source>
</evidence>
<dbReference type="Pfam" id="PF01713">
    <property type="entry name" value="Smr"/>
    <property type="match status" value="1"/>
</dbReference>
<keyword evidence="7 8" id="KW-0238">DNA-binding</keyword>
<dbReference type="Pfam" id="PF00488">
    <property type="entry name" value="MutS_V"/>
    <property type="match status" value="1"/>
</dbReference>
<dbReference type="EC" id="3.1.-.-" evidence="8"/>
<dbReference type="GeneID" id="23114738"/>
<dbReference type="CDD" id="cd06503">
    <property type="entry name" value="ATP-synt_Fo_b"/>
    <property type="match status" value="1"/>
</dbReference>
<name>A0A6N2UM73_9FIRM</name>
<dbReference type="Gene3D" id="3.40.50.300">
    <property type="entry name" value="P-loop containing nucleotide triphosphate hydrolases"/>
    <property type="match status" value="1"/>
</dbReference>
<keyword evidence="6 8" id="KW-0694">RNA-binding</keyword>
<dbReference type="InterPro" id="IPR000432">
    <property type="entry name" value="DNA_mismatch_repair_MutS_C"/>
</dbReference>
<keyword evidence="1 8" id="KW-0540">Nuclease</keyword>
<dbReference type="PIRSF" id="PIRSF005814">
    <property type="entry name" value="MutS_YshD"/>
    <property type="match status" value="1"/>
</dbReference>
<comment type="function">
    <text evidence="8">Endonuclease that is involved in the suppression of homologous recombination and thus may have a key role in the control of bacterial genetic diversity.</text>
</comment>
<dbReference type="RefSeq" id="WP_002576602.1">
    <property type="nucleotide sequence ID" value="NZ_BAABZS010000001.1"/>
</dbReference>
<evidence type="ECO:0000256" key="7">
    <source>
        <dbReference type="ARBA" id="ARBA00023125"/>
    </source>
</evidence>
<evidence type="ECO:0000256" key="1">
    <source>
        <dbReference type="ARBA" id="ARBA00022722"/>
    </source>
</evidence>
<dbReference type="PANTHER" id="PTHR48466:SF2">
    <property type="entry name" value="OS10G0509000 PROTEIN"/>
    <property type="match status" value="1"/>
</dbReference>
<evidence type="ECO:0000256" key="6">
    <source>
        <dbReference type="ARBA" id="ARBA00022884"/>
    </source>
</evidence>
<dbReference type="InterPro" id="IPR045076">
    <property type="entry name" value="MutS"/>
</dbReference>
<comment type="subunit">
    <text evidence="8">Homodimer. Binds to stalled ribosomes, contacting rRNA.</text>
</comment>
<dbReference type="HAMAP" id="MF_00092">
    <property type="entry name" value="MutS2"/>
    <property type="match status" value="1"/>
</dbReference>
<evidence type="ECO:0000256" key="5">
    <source>
        <dbReference type="ARBA" id="ARBA00022840"/>
    </source>
</evidence>
<dbReference type="InterPro" id="IPR046893">
    <property type="entry name" value="MSSS"/>
</dbReference>
<evidence type="ECO:0000256" key="8">
    <source>
        <dbReference type="HAMAP-Rule" id="MF_00092"/>
    </source>
</evidence>
<keyword evidence="5 8" id="KW-0067">ATP-binding</keyword>
<evidence type="ECO:0000256" key="2">
    <source>
        <dbReference type="ARBA" id="ARBA00022730"/>
    </source>
</evidence>
<dbReference type="InterPro" id="IPR007696">
    <property type="entry name" value="DNA_mismatch_repair_MutS_core"/>
</dbReference>
<dbReference type="PANTHER" id="PTHR48466">
    <property type="entry name" value="OS10G0509000 PROTEIN-RELATED"/>
    <property type="match status" value="1"/>
</dbReference>
<proteinExistence type="inferred from homology"/>
<dbReference type="GO" id="GO:0016887">
    <property type="term" value="F:ATP hydrolysis activity"/>
    <property type="evidence" value="ECO:0007669"/>
    <property type="project" value="InterPro"/>
</dbReference>
<gene>
    <name evidence="9" type="primary">mutS2_1</name>
    <name evidence="8" type="synonym">mutS2</name>
    <name evidence="8" type="synonym">rqcU</name>
    <name evidence="9" type="ORF">CBLFYP116_02201</name>
</gene>
<dbReference type="GO" id="GO:0004519">
    <property type="term" value="F:endonuclease activity"/>
    <property type="evidence" value="ECO:0007669"/>
    <property type="project" value="UniProtKB-UniRule"/>
</dbReference>
<dbReference type="SUPFAM" id="SSF48334">
    <property type="entry name" value="DNA repair protein MutS, domain III"/>
    <property type="match status" value="1"/>
</dbReference>
<dbReference type="SMART" id="SM00534">
    <property type="entry name" value="MUTSac"/>
    <property type="match status" value="1"/>
</dbReference>
<organism evidence="9">
    <name type="scientific">Enterocloster bolteae</name>
    <dbReference type="NCBI Taxonomy" id="208479"/>
    <lineage>
        <taxon>Bacteria</taxon>
        <taxon>Bacillati</taxon>
        <taxon>Bacillota</taxon>
        <taxon>Clostridia</taxon>
        <taxon>Lachnospirales</taxon>
        <taxon>Lachnospiraceae</taxon>
        <taxon>Enterocloster</taxon>
    </lineage>
</organism>
<dbReference type="InterPro" id="IPR036063">
    <property type="entry name" value="Smr_dom_sf"/>
</dbReference>
<dbReference type="AlphaFoldDB" id="A0A6N2UM73"/>
<feature type="binding site" evidence="8">
    <location>
        <begin position="341"/>
        <end position="348"/>
    </location>
    <ligand>
        <name>ATP</name>
        <dbReference type="ChEBI" id="CHEBI:30616"/>
    </ligand>
</feature>
<dbReference type="SUPFAM" id="SSF160443">
    <property type="entry name" value="SMR domain-like"/>
    <property type="match status" value="1"/>
</dbReference>
<dbReference type="GO" id="GO:0045910">
    <property type="term" value="P:negative regulation of DNA recombination"/>
    <property type="evidence" value="ECO:0007669"/>
    <property type="project" value="InterPro"/>
</dbReference>
<dbReference type="SMART" id="SM00533">
    <property type="entry name" value="MUTSd"/>
    <property type="match status" value="1"/>
</dbReference>
<sequence length="812" mass="89123">MNQKALKTLEYDKIINQLTEYAASPLGKALCQNLSPSSDLEEVRTWQAQTTDAVTRIRLKGSVSFSGIRDIGDSLKRLDIGSSLSIPELLSISSLLTVAARAKAYGRHDGEDDARGTGEPQDDFDSLEPLFAGLEPLTPLNNEIKRCILSEDEVADDASPGLSHVRRSMKVTADRIHTQLNSILNSNRSYLQDAVITMRDGRYCLPVKSEYKNQVSGMVHDQSATGSTLFIEPMAIIRLNNEMRELEIQEQKEIEAVLASLSNQAAPCTEELRMDMELLAQLDFIFAKAGLARHYKCSAPVFNDKGYIHIKDGRHPLLNPQAVVPINVWLGREFDLLIVTGPNTGGKTVSLKTVGLFTLMGQSGLHIPAWEGSELAVFDQVFADIGDEQSIEQSLSTFSAHMTNIVRILNEADSRSLCLFDELGAGTDPTEGAALAIAILSFLHNMKCRTMATTHYSELKVFALSTPGVENACCEFNVETLQPTYRLLIGIPGKSNAFAISQKLGLPGYIIDDAKSHLEAKDESFEDLLTSLESSRLTIEKEQAEINAYKDEIASLKNRLTQKEERLDERKDKILKNATEEAQRILREAKETADQTIKQINKLAASSGVGKELEAERARLRDQLKKTDEKLTVKPKGPSQPISPKKLKIGDGVKVLSMNLKGTVSTLPNARGDLYVQMGILRSLVNIRDLELLNEKDISATLGDGSSISYGGKAARGKGSGSSQIKMSKSSTVSAEVNLIGMTVDEAVPAMEKYLDDAYLAHLQTVRVVHGRGTGALKNAVHKRLRQLKYVKEFRLGQFGEGDSGVTVVTFK</sequence>
<dbReference type="InterPro" id="IPR036187">
    <property type="entry name" value="DNA_mismatch_repair_MutS_sf"/>
</dbReference>
<dbReference type="InterPro" id="IPR005747">
    <property type="entry name" value="MutS2"/>
</dbReference>
<accession>A0A6N2UM73</accession>
<comment type="similarity">
    <text evidence="8">Belongs to the DNA mismatch repair MutS family. MutS2 subfamily.</text>
</comment>
<dbReference type="NCBIfam" id="TIGR01069">
    <property type="entry name" value="mutS2"/>
    <property type="match status" value="1"/>
</dbReference>
<dbReference type="EC" id="3.6.4.-" evidence="8"/>
<dbReference type="GO" id="GO:0019843">
    <property type="term" value="F:rRNA binding"/>
    <property type="evidence" value="ECO:0007669"/>
    <property type="project" value="UniProtKB-UniRule"/>
</dbReference>
<keyword evidence="2 8" id="KW-0699">rRNA-binding</keyword>
<dbReference type="PROSITE" id="PS00486">
    <property type="entry name" value="DNA_MISMATCH_REPAIR_2"/>
    <property type="match status" value="1"/>
</dbReference>
<dbReference type="Pfam" id="PF20297">
    <property type="entry name" value="MSSS"/>
    <property type="match status" value="1"/>
</dbReference>
<dbReference type="EMBL" id="CACRTF010000011">
    <property type="protein sequence ID" value="VYT18093.1"/>
    <property type="molecule type" value="Genomic_DNA"/>
</dbReference>
<evidence type="ECO:0000256" key="4">
    <source>
        <dbReference type="ARBA" id="ARBA00022801"/>
    </source>
</evidence>
<keyword evidence="4 8" id="KW-0378">Hydrolase</keyword>
<comment type="function">
    <text evidence="8">Acts as a ribosome collision sensor, splitting the ribosome into its 2 subunits. Detects stalled/collided 70S ribosomes which it binds and splits by an ATP-hydrolysis driven conformational change. Acts upstream of the ribosome quality control system (RQC), a ribosome-associated complex that mediates the extraction of incompletely synthesized nascent chains from stalled ribosomes and their subsequent degradation. Probably generates substrates for RQC.</text>
</comment>
<protein>
    <recommendedName>
        <fullName evidence="8">Endonuclease MutS2</fullName>
        <ecNumber evidence="8">3.1.-.-</ecNumber>
    </recommendedName>
    <alternativeName>
        <fullName evidence="8">Ribosome-associated protein quality control-upstream factor</fullName>
        <shortName evidence="8">RQC-upstream factor</shortName>
        <shortName evidence="8">RqcU</shortName>
        <ecNumber evidence="8">3.6.4.-</ecNumber>
    </alternativeName>
</protein>
<dbReference type="GO" id="GO:0043023">
    <property type="term" value="F:ribosomal large subunit binding"/>
    <property type="evidence" value="ECO:0007669"/>
    <property type="project" value="UniProtKB-UniRule"/>
</dbReference>
<dbReference type="SMART" id="SM00463">
    <property type="entry name" value="SMR"/>
    <property type="match status" value="1"/>
</dbReference>
<dbReference type="FunFam" id="3.40.50.300:FF:000830">
    <property type="entry name" value="Endonuclease MutS2"/>
    <property type="match status" value="1"/>
</dbReference>
<dbReference type="CDD" id="cd03280">
    <property type="entry name" value="ABC_MutS2"/>
    <property type="match status" value="1"/>
</dbReference>